<protein>
    <recommendedName>
        <fullName evidence="7">Serine/threonine-protein phosphatase 2A activator</fullName>
        <ecNumber evidence="7">5.2.1.8</ecNumber>
    </recommendedName>
    <alternativeName>
        <fullName evidence="7">Phosphotyrosyl phosphatase activator</fullName>
    </alternativeName>
</protein>
<dbReference type="GO" id="GO:0008160">
    <property type="term" value="F:protein tyrosine phosphatase activator activity"/>
    <property type="evidence" value="ECO:0007669"/>
    <property type="project" value="TreeGrafter"/>
</dbReference>
<comment type="caution">
    <text evidence="8">The sequence shown here is derived from an EMBL/GenBank/DDBJ whole genome shotgun (WGS) entry which is preliminary data.</text>
</comment>
<reference evidence="8" key="1">
    <citation type="journal article" date="2023" name="Plant J.">
        <title>Genome sequences and population genomics provide insights into the demographic history, inbreeding, and mutation load of two 'living fossil' tree species of Dipteronia.</title>
        <authorList>
            <person name="Feng Y."/>
            <person name="Comes H.P."/>
            <person name="Chen J."/>
            <person name="Zhu S."/>
            <person name="Lu R."/>
            <person name="Zhang X."/>
            <person name="Li P."/>
            <person name="Qiu J."/>
            <person name="Olsen K.M."/>
            <person name="Qiu Y."/>
        </authorList>
    </citation>
    <scope>NUCLEOTIDE SEQUENCE</scope>
    <source>
        <strain evidence="8">NBL</strain>
    </source>
</reference>
<accession>A0AAE0AG15</accession>
<evidence type="ECO:0000256" key="4">
    <source>
        <dbReference type="ARBA" id="ARBA00022490"/>
    </source>
</evidence>
<keyword evidence="9" id="KW-1185">Reference proteome</keyword>
<keyword evidence="4 7" id="KW-0963">Cytoplasm</keyword>
<dbReference type="InterPro" id="IPR043170">
    <property type="entry name" value="PTPA_C_lid"/>
</dbReference>
<gene>
    <name evidence="8" type="ORF">Dsin_017221</name>
</gene>
<evidence type="ECO:0000256" key="3">
    <source>
        <dbReference type="ARBA" id="ARBA00011019"/>
    </source>
</evidence>
<dbReference type="Gene3D" id="1.20.120.1150">
    <property type="match status" value="1"/>
</dbReference>
<name>A0AAE0AG15_9ROSI</name>
<evidence type="ECO:0000256" key="5">
    <source>
        <dbReference type="ARBA" id="ARBA00023110"/>
    </source>
</evidence>
<dbReference type="PANTHER" id="PTHR10012">
    <property type="entry name" value="SERINE/THREONINE-PROTEIN PHOSPHATASE 2A REGULATORY SUBUNIT B"/>
    <property type="match status" value="1"/>
</dbReference>
<dbReference type="GO" id="GO:0003755">
    <property type="term" value="F:peptidyl-prolyl cis-trans isomerase activity"/>
    <property type="evidence" value="ECO:0007669"/>
    <property type="project" value="UniProtKB-KW"/>
</dbReference>
<dbReference type="Proteomes" id="UP001281410">
    <property type="component" value="Unassembled WGS sequence"/>
</dbReference>
<dbReference type="PANTHER" id="PTHR10012:SF0">
    <property type="entry name" value="SERINE_THREONINE-PROTEIN PHOSPHATASE 2A ACTIVATOR"/>
    <property type="match status" value="1"/>
</dbReference>
<comment type="catalytic activity">
    <reaction evidence="1 7">
        <text>[protein]-peptidylproline (omega=180) = [protein]-peptidylproline (omega=0)</text>
        <dbReference type="Rhea" id="RHEA:16237"/>
        <dbReference type="Rhea" id="RHEA-COMP:10747"/>
        <dbReference type="Rhea" id="RHEA-COMP:10748"/>
        <dbReference type="ChEBI" id="CHEBI:83833"/>
        <dbReference type="ChEBI" id="CHEBI:83834"/>
        <dbReference type="EC" id="5.2.1.8"/>
    </reaction>
</comment>
<dbReference type="GO" id="GO:0005737">
    <property type="term" value="C:cytoplasm"/>
    <property type="evidence" value="ECO:0007669"/>
    <property type="project" value="UniProtKB-SubCell"/>
</dbReference>
<dbReference type="EC" id="5.2.1.8" evidence="7"/>
<dbReference type="InterPro" id="IPR004327">
    <property type="entry name" value="Phstyr_phstse_ac"/>
</dbReference>
<evidence type="ECO:0000256" key="6">
    <source>
        <dbReference type="ARBA" id="ARBA00023235"/>
    </source>
</evidence>
<organism evidence="8 9">
    <name type="scientific">Dipteronia sinensis</name>
    <dbReference type="NCBI Taxonomy" id="43782"/>
    <lineage>
        <taxon>Eukaryota</taxon>
        <taxon>Viridiplantae</taxon>
        <taxon>Streptophyta</taxon>
        <taxon>Embryophyta</taxon>
        <taxon>Tracheophyta</taxon>
        <taxon>Spermatophyta</taxon>
        <taxon>Magnoliopsida</taxon>
        <taxon>eudicotyledons</taxon>
        <taxon>Gunneridae</taxon>
        <taxon>Pentapetalae</taxon>
        <taxon>rosids</taxon>
        <taxon>malvids</taxon>
        <taxon>Sapindales</taxon>
        <taxon>Sapindaceae</taxon>
        <taxon>Hippocastanoideae</taxon>
        <taxon>Acereae</taxon>
        <taxon>Dipteronia</taxon>
    </lineage>
</organism>
<keyword evidence="5 7" id="KW-0697">Rotamase</keyword>
<dbReference type="InterPro" id="IPR037218">
    <property type="entry name" value="PTPA_sf"/>
</dbReference>
<evidence type="ECO:0000313" key="9">
    <source>
        <dbReference type="Proteomes" id="UP001281410"/>
    </source>
</evidence>
<dbReference type="EMBL" id="JANJYJ010000005">
    <property type="protein sequence ID" value="KAK3212515.1"/>
    <property type="molecule type" value="Genomic_DNA"/>
</dbReference>
<dbReference type="AlphaFoldDB" id="A0AAE0AG15"/>
<sequence length="197" mass="23040">MISWVVTCLKNLPLIHSYSSIQALSKHINKSERDHDLVIALIDHKYMKPKSIHNHDILDNFSNEFMYLSCIAFIKKVKELFAEHSPLLDDISGVPNWNKVNCGLLKCFVNKVSIMFWCTHFLRPDFPSFQQKLIKSQTLADNIKYLCSGFFGPYKQNKIWGFDDASVLMEYMQWQENCIQEGSHLTENRYEGRNLLD</sequence>
<proteinExistence type="inferred from homology"/>
<evidence type="ECO:0000256" key="7">
    <source>
        <dbReference type="RuleBase" id="RU361210"/>
    </source>
</evidence>
<evidence type="ECO:0000256" key="2">
    <source>
        <dbReference type="ARBA" id="ARBA00004496"/>
    </source>
</evidence>
<dbReference type="GO" id="GO:0007052">
    <property type="term" value="P:mitotic spindle organization"/>
    <property type="evidence" value="ECO:0007669"/>
    <property type="project" value="TreeGrafter"/>
</dbReference>
<dbReference type="Pfam" id="PF03095">
    <property type="entry name" value="PTPA"/>
    <property type="match status" value="1"/>
</dbReference>
<comment type="function">
    <text evidence="7">PPIases accelerate the folding of proteins. It catalyzes the cis-trans isomerization of proline imidic peptide bonds in oligopeptides.</text>
</comment>
<dbReference type="SUPFAM" id="SSF140984">
    <property type="entry name" value="PTPA-like"/>
    <property type="match status" value="1"/>
</dbReference>
<dbReference type="GO" id="GO:0005634">
    <property type="term" value="C:nucleus"/>
    <property type="evidence" value="ECO:0007669"/>
    <property type="project" value="TreeGrafter"/>
</dbReference>
<dbReference type="GO" id="GO:0000159">
    <property type="term" value="C:protein phosphatase type 2A complex"/>
    <property type="evidence" value="ECO:0007669"/>
    <property type="project" value="TreeGrafter"/>
</dbReference>
<evidence type="ECO:0000313" key="8">
    <source>
        <dbReference type="EMBL" id="KAK3212515.1"/>
    </source>
</evidence>
<evidence type="ECO:0000256" key="1">
    <source>
        <dbReference type="ARBA" id="ARBA00000971"/>
    </source>
</evidence>
<comment type="subcellular location">
    <subcellularLocation>
        <location evidence="2 7">Cytoplasm</location>
    </subcellularLocation>
</comment>
<comment type="similarity">
    <text evidence="3 7">Belongs to the PTPA-type PPIase family.</text>
</comment>
<keyword evidence="6 7" id="KW-0413">Isomerase</keyword>